<dbReference type="CDD" id="cd20404">
    <property type="entry name" value="Tudor_Agenet_AtEML-like"/>
    <property type="match status" value="1"/>
</dbReference>
<dbReference type="OrthoDB" id="200660at2759"/>
<feature type="region of interest" description="Disordered" evidence="5">
    <location>
        <begin position="400"/>
        <end position="445"/>
    </location>
</feature>
<name>A0A2G5C687_AQUCA</name>
<protein>
    <recommendedName>
        <fullName evidence="8">Tudor domain-containing protein</fullName>
    </recommendedName>
</protein>
<dbReference type="PANTHER" id="PTHR12663:SF0">
    <property type="entry name" value="PRECOCIOUS DISSOCIATION OF SISTERS 5, ISOFORM A"/>
    <property type="match status" value="1"/>
</dbReference>
<dbReference type="Proteomes" id="UP000230069">
    <property type="component" value="Unassembled WGS sequence"/>
</dbReference>
<feature type="region of interest" description="Disordered" evidence="5">
    <location>
        <begin position="609"/>
        <end position="739"/>
    </location>
</feature>
<feature type="non-terminal residue" evidence="6">
    <location>
        <position position="1"/>
    </location>
</feature>
<keyword evidence="4" id="KW-0539">Nucleus</keyword>
<feature type="compositionally biased region" description="Basic and acidic residues" evidence="5">
    <location>
        <begin position="649"/>
        <end position="672"/>
    </location>
</feature>
<evidence type="ECO:0000256" key="5">
    <source>
        <dbReference type="SAM" id="MobiDB-lite"/>
    </source>
</evidence>
<organism evidence="6 7">
    <name type="scientific">Aquilegia coerulea</name>
    <name type="common">Rocky mountain columbine</name>
    <dbReference type="NCBI Taxonomy" id="218851"/>
    <lineage>
        <taxon>Eukaryota</taxon>
        <taxon>Viridiplantae</taxon>
        <taxon>Streptophyta</taxon>
        <taxon>Embryophyta</taxon>
        <taxon>Tracheophyta</taxon>
        <taxon>Spermatophyta</taxon>
        <taxon>Magnoliopsida</taxon>
        <taxon>Ranunculales</taxon>
        <taxon>Ranunculaceae</taxon>
        <taxon>Thalictroideae</taxon>
        <taxon>Aquilegia</taxon>
    </lineage>
</organism>
<dbReference type="GO" id="GO:0000785">
    <property type="term" value="C:chromatin"/>
    <property type="evidence" value="ECO:0007669"/>
    <property type="project" value="TreeGrafter"/>
</dbReference>
<reference evidence="6 7" key="1">
    <citation type="submission" date="2017-09" db="EMBL/GenBank/DDBJ databases">
        <title>WGS assembly of Aquilegia coerulea Goldsmith.</title>
        <authorList>
            <person name="Hodges S."/>
            <person name="Kramer E."/>
            <person name="Nordborg M."/>
            <person name="Tomkins J."/>
            <person name="Borevitz J."/>
            <person name="Derieg N."/>
            <person name="Yan J."/>
            <person name="Mihaltcheva S."/>
            <person name="Hayes R.D."/>
            <person name="Rokhsar D."/>
        </authorList>
    </citation>
    <scope>NUCLEOTIDE SEQUENCE [LARGE SCALE GENOMIC DNA]</scope>
    <source>
        <strain evidence="7">cv. Goldsmith</strain>
    </source>
</reference>
<dbReference type="EMBL" id="KZ305105">
    <property type="protein sequence ID" value="PIA26793.1"/>
    <property type="molecule type" value="Genomic_DNA"/>
</dbReference>
<feature type="compositionally biased region" description="Basic and acidic residues" evidence="5">
    <location>
        <begin position="718"/>
        <end position="733"/>
    </location>
</feature>
<dbReference type="GO" id="GO:0007064">
    <property type="term" value="P:mitotic sister chromatid cohesion"/>
    <property type="evidence" value="ECO:0007669"/>
    <property type="project" value="InterPro"/>
</dbReference>
<evidence type="ECO:0000256" key="4">
    <source>
        <dbReference type="ARBA" id="ARBA00023242"/>
    </source>
</evidence>
<dbReference type="SUPFAM" id="SSF63748">
    <property type="entry name" value="Tudor/PWWP/MBT"/>
    <property type="match status" value="1"/>
</dbReference>
<dbReference type="Pfam" id="PF20168">
    <property type="entry name" value="PDS5"/>
    <property type="match status" value="1"/>
</dbReference>
<proteinExistence type="predicted"/>
<evidence type="ECO:0000256" key="3">
    <source>
        <dbReference type="ARBA" id="ARBA00023204"/>
    </source>
</evidence>
<keyword evidence="3" id="KW-0234">DNA repair</keyword>
<feature type="compositionally biased region" description="Polar residues" evidence="5">
    <location>
        <begin position="521"/>
        <end position="539"/>
    </location>
</feature>
<keyword evidence="7" id="KW-1185">Reference proteome</keyword>
<accession>A0A2G5C687</accession>
<evidence type="ECO:0000256" key="2">
    <source>
        <dbReference type="ARBA" id="ARBA00022763"/>
    </source>
</evidence>
<feature type="region of interest" description="Disordered" evidence="5">
    <location>
        <begin position="296"/>
        <end position="357"/>
    </location>
</feature>
<evidence type="ECO:0000313" key="7">
    <source>
        <dbReference type="Proteomes" id="UP000230069"/>
    </source>
</evidence>
<feature type="compositionally biased region" description="Basic and acidic residues" evidence="5">
    <location>
        <begin position="611"/>
        <end position="627"/>
    </location>
</feature>
<evidence type="ECO:0000313" key="6">
    <source>
        <dbReference type="EMBL" id="PIA26793.1"/>
    </source>
</evidence>
<sequence length="753" mass="84478">YKQYLVEVIQMCFQAKERQHPMICDANPPMTYPEYILPYLVHSIAHHSSCPTIGKCTDVGSFETIYRQLHLFLSLLMHGNEYGKSEVNAAKEKEIISAVSSIFQSIKCSEDVVDIMKSKNSHAVSDLGLLILKALSQKHDNLIGMTTSAPLPLTLYKPRDTKEEDVSLTWLARDSVLAHFESFKLELDGTVADKKVMEDNDEDENDVPLGKMIRKFKSQGSKAKNIAKKKVLLAETNNIEKDFDILGMVREINLDRLEKSMNSESVNGHEDIQSRETDKKNVEKVLISKKKNRRKTDVAISLASSKEKRSSAIQDIHKASRSRSSLKGIIKASETHSHKKKSPSCQSNVKEQEDHVESIDKVSIEDMQRVEMDVLTSHQTNRKDKDTGCDVSDTTNVIGEVAGPELEIRNAQGRADGNSSSSKSSIKSSKKRKRSMGGLAKCSTKEGEKTSLVGSRINVWWPLDKKFYEGLVQSYDLKMDKHEILYDDGDVEVLHLDKECWELIHNGQNPRKLLNSLKVSPTEGLSSVNKKNNRTPSSLRQKKISNKKTSCSKLRLRGTPEESREENNSDDLEDNMDTDCDKVESKGGSDVSDSEPAAVLKVDYAYSGDSKVQKIKESEKMLKDTKGSNEQNSDSEGKQVKIAKWRQRNSLEVDKDKCDLESHELHEEKSLADGEDSDRDEKSDNEVQGANDSDKVDEPNSLEKQAKVSVKNNTYIIHPDHDRSDLDESADTKDSDDEPLCLWQLKAGKGGAL</sequence>
<dbReference type="InterPro" id="IPR039776">
    <property type="entry name" value="Pds5"/>
</dbReference>
<feature type="compositionally biased region" description="Acidic residues" evidence="5">
    <location>
        <begin position="568"/>
        <end position="578"/>
    </location>
</feature>
<feature type="region of interest" description="Disordered" evidence="5">
    <location>
        <begin position="521"/>
        <end position="594"/>
    </location>
</feature>
<dbReference type="PANTHER" id="PTHR12663">
    <property type="entry name" value="ANDROGEN INDUCED INHIBITOR OF PROLIFERATION AS3 / PDS5-RELATED"/>
    <property type="match status" value="1"/>
</dbReference>
<evidence type="ECO:0000256" key="1">
    <source>
        <dbReference type="ARBA" id="ARBA00004123"/>
    </source>
</evidence>
<dbReference type="GO" id="GO:0005634">
    <property type="term" value="C:nucleus"/>
    <property type="evidence" value="ECO:0007669"/>
    <property type="project" value="UniProtKB-SubCell"/>
</dbReference>
<dbReference type="GO" id="GO:0006281">
    <property type="term" value="P:DNA repair"/>
    <property type="evidence" value="ECO:0007669"/>
    <property type="project" value="UniProtKB-KW"/>
</dbReference>
<feature type="compositionally biased region" description="Basic and acidic residues" evidence="5">
    <location>
        <begin position="558"/>
        <end position="567"/>
    </location>
</feature>
<feature type="compositionally biased region" description="Basic and acidic residues" evidence="5">
    <location>
        <begin position="305"/>
        <end position="318"/>
    </location>
</feature>
<keyword evidence="2" id="KW-0227">DNA damage</keyword>
<comment type="subcellular location">
    <subcellularLocation>
        <location evidence="1">Nucleus</location>
    </subcellularLocation>
</comment>
<dbReference type="Gene3D" id="2.30.30.140">
    <property type="match status" value="1"/>
</dbReference>
<gene>
    <name evidence="6" type="ORF">AQUCO_08800001v1</name>
</gene>
<evidence type="ECO:0008006" key="8">
    <source>
        <dbReference type="Google" id="ProtNLM"/>
    </source>
</evidence>
<dbReference type="AlphaFoldDB" id="A0A2G5C687"/>